<proteinExistence type="predicted"/>
<keyword evidence="1" id="KW-0614">Plasmid</keyword>
<dbReference type="Proteomes" id="UP000218731">
    <property type="component" value="Plasmid pKF715B"/>
</dbReference>
<gene>
    <name evidence="2" type="ORF">BGP82_28045</name>
    <name evidence="1" type="ORF">KF715C_pB420</name>
</gene>
<dbReference type="EMBL" id="AP015031">
    <property type="protein sequence ID" value="BAW27148.1"/>
    <property type="molecule type" value="Genomic_DNA"/>
</dbReference>
<name>A0A1L7NNU9_PSEPU</name>
<organism evidence="1 3">
    <name type="scientific">Pseudomonas putida</name>
    <name type="common">Arthrobacter siderocapsulatus</name>
    <dbReference type="NCBI Taxonomy" id="303"/>
    <lineage>
        <taxon>Bacteria</taxon>
        <taxon>Pseudomonadati</taxon>
        <taxon>Pseudomonadota</taxon>
        <taxon>Gammaproteobacteria</taxon>
        <taxon>Pseudomonadales</taxon>
        <taxon>Pseudomonadaceae</taxon>
        <taxon>Pseudomonas</taxon>
    </lineage>
</organism>
<reference evidence="2 4" key="2">
    <citation type="submission" date="2016-08" db="EMBL/GenBank/DDBJ databases">
        <authorList>
            <person name="Seilhamer J.J."/>
        </authorList>
    </citation>
    <scope>NUCLEOTIDE SEQUENCE [LARGE SCALE GENOMIC DNA]</scope>
    <source>
        <strain evidence="2 4">KH-18-2</strain>
    </source>
</reference>
<accession>A0A1L7NNU9</accession>
<protein>
    <submittedName>
        <fullName evidence="1">Uncharacterized protein</fullName>
    </submittedName>
</protein>
<dbReference type="Proteomes" id="UP000237378">
    <property type="component" value="Unassembled WGS sequence"/>
</dbReference>
<reference evidence="2 4" key="3">
    <citation type="submission" date="2018-03" db="EMBL/GenBank/DDBJ databases">
        <title>Draft genome of Pseudomonas putida strain KH-18-2.</title>
        <authorList>
            <person name="Yoshizawa S."/>
            <person name="Khan N.H."/>
            <person name="Nishimura M."/>
            <person name="Chiura H.X."/>
            <person name="Ogura Y."/>
            <person name="Hayashi T."/>
            <person name="Kogure K."/>
        </authorList>
    </citation>
    <scope>NUCLEOTIDE SEQUENCE [LARGE SCALE GENOMIC DNA]</scope>
    <source>
        <strain evidence="2 4">KH-18-2</strain>
    </source>
</reference>
<geneLocation type="plasmid" evidence="1">
    <name>pKF715B</name>
</geneLocation>
<evidence type="ECO:0000313" key="1">
    <source>
        <dbReference type="EMBL" id="BAW27148.1"/>
    </source>
</evidence>
<dbReference type="RefSeq" id="WP_004577615.1">
    <property type="nucleotide sequence ID" value="NZ_AP015031.1"/>
</dbReference>
<sequence>MGILGGKVASVLVSTEGDRSVGLDGEGAEIHAAGDFLIDLDALAPENRQAVLEAFRQKIIEAFALVWDEPAKAIFDIELADDAQVPPQHVDFRFQDGRTESVDVSKAGHVLELGGFAPKV</sequence>
<geneLocation type="plasmid" evidence="3">
    <name>pkf715b dna</name>
</geneLocation>
<evidence type="ECO:0000313" key="4">
    <source>
        <dbReference type="Proteomes" id="UP000237378"/>
    </source>
</evidence>
<evidence type="ECO:0000313" key="2">
    <source>
        <dbReference type="EMBL" id="POF99696.1"/>
    </source>
</evidence>
<dbReference type="EMBL" id="MING01000087">
    <property type="protein sequence ID" value="POF99696.1"/>
    <property type="molecule type" value="Genomic_DNA"/>
</dbReference>
<reference evidence="1 3" key="1">
    <citation type="submission" date="2015-11" db="EMBL/GenBank/DDBJ databases">
        <title>Complete genome sequencing of a biphenyl-degrading bacterium, Pseudomonas putida KF715 (=NBRC110667).</title>
        <authorList>
            <person name="Suenaga H."/>
            <person name="Fujihara N."/>
            <person name="Watanabe T."/>
            <person name="Hirose J."/>
            <person name="Kimura N."/>
            <person name="Yamazoe A."/>
            <person name="Hosoyama A."/>
            <person name="Shimodaira J."/>
            <person name="Furukawa K."/>
        </authorList>
    </citation>
    <scope>NUCLEOTIDE SEQUENCE [LARGE SCALE GENOMIC DNA]</scope>
    <source>
        <strain evidence="1 3">KF715</strain>
        <plasmid evidence="1">pKF715B</plasmid>
        <plasmid evidence="3">Plasmid pkf715b dna</plasmid>
    </source>
</reference>
<evidence type="ECO:0000313" key="3">
    <source>
        <dbReference type="Proteomes" id="UP000218731"/>
    </source>
</evidence>
<dbReference type="AlphaFoldDB" id="A0A1L7NNU9"/>